<dbReference type="Proteomes" id="UP001370348">
    <property type="component" value="Chromosome"/>
</dbReference>
<dbReference type="RefSeq" id="WP_394820808.1">
    <property type="nucleotide sequence ID" value="NZ_CP089984.1"/>
</dbReference>
<gene>
    <name evidence="1" type="ORF">LZC94_25370</name>
</gene>
<evidence type="ECO:0008006" key="3">
    <source>
        <dbReference type="Google" id="ProtNLM"/>
    </source>
</evidence>
<proteinExistence type="predicted"/>
<organism evidence="1 2">
    <name type="scientific">Pendulispora albinea</name>
    <dbReference type="NCBI Taxonomy" id="2741071"/>
    <lineage>
        <taxon>Bacteria</taxon>
        <taxon>Pseudomonadati</taxon>
        <taxon>Myxococcota</taxon>
        <taxon>Myxococcia</taxon>
        <taxon>Myxococcales</taxon>
        <taxon>Sorangiineae</taxon>
        <taxon>Pendulisporaceae</taxon>
        <taxon>Pendulispora</taxon>
    </lineage>
</organism>
<sequence length="409" mass="45561">MSLPRIDEIGIQPAHVAWDLADDPGDNAALLGEVHATEERRTLLAFLRKEVPVAKTCKAFLRAPYCRPTIHRRTIYLQLEDGGVFAIKGTEPHAGDLREEVRYLEAMRAPFYASMLNDFALSEHKVPMAMTLDEAMAEAHTTLAFQRRYVQWFGRVARMPLHVLVYRWGADVQERLLDAVLPSLCATAQRGTRRLVSEGLGALVYYYPSLPLRASQQAADKIAPLSQIGGLGLPFGTGIHDRAGASFASRFEALQERSDPWNVVQSWIALLADMLMIGYFPLHTYFMGHCLQAQNLCIDGGVADTDSLHPMAGLPDDTFYELFAQSVGELTKGSVVYITGTYIGRYTDQLIGVTIWQLLHEQLRTRIRERAPEDPRLARLMSAPPLELLDRVLRATLTGHVPSNAPIIG</sequence>
<evidence type="ECO:0000313" key="2">
    <source>
        <dbReference type="Proteomes" id="UP001370348"/>
    </source>
</evidence>
<name>A0ABZ2LJR5_9BACT</name>
<protein>
    <recommendedName>
        <fullName evidence="3">Aminoglycoside phosphotransferase domain-containing protein</fullName>
    </recommendedName>
</protein>
<dbReference type="EMBL" id="CP089984">
    <property type="protein sequence ID" value="WXB11193.1"/>
    <property type="molecule type" value="Genomic_DNA"/>
</dbReference>
<reference evidence="1 2" key="1">
    <citation type="submission" date="2021-12" db="EMBL/GenBank/DDBJ databases">
        <title>Discovery of the Pendulisporaceae a myxobacterial family with distinct sporulation behavior and unique specialized metabolism.</title>
        <authorList>
            <person name="Garcia R."/>
            <person name="Popoff A."/>
            <person name="Bader C.D."/>
            <person name="Loehr J."/>
            <person name="Walesch S."/>
            <person name="Walt C."/>
            <person name="Boldt J."/>
            <person name="Bunk B."/>
            <person name="Haeckl F.J.F.P.J."/>
            <person name="Gunesch A.P."/>
            <person name="Birkelbach J."/>
            <person name="Nuebel U."/>
            <person name="Pietschmann T."/>
            <person name="Bach T."/>
            <person name="Mueller R."/>
        </authorList>
    </citation>
    <scope>NUCLEOTIDE SEQUENCE [LARGE SCALE GENOMIC DNA]</scope>
    <source>
        <strain evidence="1 2">MSr11954</strain>
    </source>
</reference>
<evidence type="ECO:0000313" key="1">
    <source>
        <dbReference type="EMBL" id="WXB11193.1"/>
    </source>
</evidence>
<keyword evidence="2" id="KW-1185">Reference proteome</keyword>
<accession>A0ABZ2LJR5</accession>